<accession>E4V2X4</accession>
<evidence type="ECO:0000256" key="1">
    <source>
        <dbReference type="SAM" id="MobiDB-lite"/>
    </source>
</evidence>
<dbReference type="EMBL" id="DS989828">
    <property type="protein sequence ID" value="EFR04348.1"/>
    <property type="molecule type" value="Genomic_DNA"/>
</dbReference>
<feature type="compositionally biased region" description="Basic and acidic residues" evidence="1">
    <location>
        <begin position="49"/>
        <end position="67"/>
    </location>
</feature>
<feature type="region of interest" description="Disordered" evidence="1">
    <location>
        <begin position="81"/>
        <end position="130"/>
    </location>
</feature>
<sequence length="167" mass="19721">MAFVLARKKTSRLEFEVTWPTLETSRDRQQKKKKKKKMMMMMIVMVKRIEEEKQKKEMDEGKGEGKRCHAWSQPCYLRSHIPIAETRRQPETPRTDRRRQEETDGRTDSPRWDRAEHNARDASEKKKRDEVCSLVLCAPPARWYPRRLARPSPCSSSQCWTDAGSAL</sequence>
<dbReference type="Proteomes" id="UP000002669">
    <property type="component" value="Unassembled WGS sequence"/>
</dbReference>
<protein>
    <submittedName>
        <fullName evidence="2">Uncharacterized protein</fullName>
    </submittedName>
</protein>
<dbReference type="GeneID" id="10025349"/>
<feature type="compositionally biased region" description="Basic and acidic residues" evidence="1">
    <location>
        <begin position="85"/>
        <end position="130"/>
    </location>
</feature>
<dbReference type="AlphaFoldDB" id="E4V2X4"/>
<gene>
    <name evidence="2" type="ORF">MGYG_07356</name>
</gene>
<feature type="region of interest" description="Disordered" evidence="1">
    <location>
        <begin position="49"/>
        <end position="69"/>
    </location>
</feature>
<dbReference type="HOGENOM" id="CLU_1594129_0_0_1"/>
<evidence type="ECO:0000313" key="2">
    <source>
        <dbReference type="EMBL" id="EFR04348.1"/>
    </source>
</evidence>
<reference evidence="3" key="1">
    <citation type="journal article" date="2012" name="MBio">
        <title>Comparative genome analysis of Trichophyton rubrum and related dermatophytes reveals candidate genes involved in infection.</title>
        <authorList>
            <person name="Martinez D.A."/>
            <person name="Oliver B.G."/>
            <person name="Graeser Y."/>
            <person name="Goldberg J.M."/>
            <person name="Li W."/>
            <person name="Martinez-Rossi N.M."/>
            <person name="Monod M."/>
            <person name="Shelest E."/>
            <person name="Barton R.C."/>
            <person name="Birch E."/>
            <person name="Brakhage A.A."/>
            <person name="Chen Z."/>
            <person name="Gurr S.J."/>
            <person name="Heiman D."/>
            <person name="Heitman J."/>
            <person name="Kosti I."/>
            <person name="Rossi A."/>
            <person name="Saif S."/>
            <person name="Samalova M."/>
            <person name="Saunders C.W."/>
            <person name="Shea T."/>
            <person name="Summerbell R.C."/>
            <person name="Xu J."/>
            <person name="Young S."/>
            <person name="Zeng Q."/>
            <person name="Birren B.W."/>
            <person name="Cuomo C.A."/>
            <person name="White T.C."/>
        </authorList>
    </citation>
    <scope>NUCLEOTIDE SEQUENCE [LARGE SCALE GENOMIC DNA]</scope>
    <source>
        <strain evidence="3">ATCC MYA-4604 / CBS 118893</strain>
    </source>
</reference>
<dbReference type="RefSeq" id="XP_003170111.1">
    <property type="nucleotide sequence ID" value="XM_003170063.1"/>
</dbReference>
<evidence type="ECO:0000313" key="3">
    <source>
        <dbReference type="Proteomes" id="UP000002669"/>
    </source>
</evidence>
<proteinExistence type="predicted"/>
<name>E4V2X4_ARTGP</name>
<organism evidence="3">
    <name type="scientific">Arthroderma gypseum (strain ATCC MYA-4604 / CBS 118893)</name>
    <name type="common">Microsporum gypseum</name>
    <dbReference type="NCBI Taxonomy" id="535722"/>
    <lineage>
        <taxon>Eukaryota</taxon>
        <taxon>Fungi</taxon>
        <taxon>Dikarya</taxon>
        <taxon>Ascomycota</taxon>
        <taxon>Pezizomycotina</taxon>
        <taxon>Eurotiomycetes</taxon>
        <taxon>Eurotiomycetidae</taxon>
        <taxon>Onygenales</taxon>
        <taxon>Arthrodermataceae</taxon>
        <taxon>Nannizzia</taxon>
    </lineage>
</organism>
<keyword evidence="3" id="KW-1185">Reference proteome</keyword>
<dbReference type="VEuPathDB" id="FungiDB:MGYG_07356"/>
<dbReference type="InParanoid" id="E4V2X4"/>